<dbReference type="Pfam" id="PF01699">
    <property type="entry name" value="Na_Ca_ex"/>
    <property type="match status" value="2"/>
</dbReference>
<comment type="caution">
    <text evidence="10">The sequence shown here is derived from an EMBL/GenBank/DDBJ whole genome shotgun (WGS) entry which is preliminary data.</text>
</comment>
<organism evidence="10 11">
    <name type="scientific">Owenia fusiformis</name>
    <name type="common">Polychaete worm</name>
    <dbReference type="NCBI Taxonomy" id="6347"/>
    <lineage>
        <taxon>Eukaryota</taxon>
        <taxon>Metazoa</taxon>
        <taxon>Spiralia</taxon>
        <taxon>Lophotrochozoa</taxon>
        <taxon>Annelida</taxon>
        <taxon>Polychaeta</taxon>
        <taxon>Sedentaria</taxon>
        <taxon>Canalipalpata</taxon>
        <taxon>Sabellida</taxon>
        <taxon>Oweniida</taxon>
        <taxon>Oweniidae</taxon>
        <taxon>Owenia</taxon>
    </lineage>
</organism>
<dbReference type="GO" id="GO:0006874">
    <property type="term" value="P:intracellular calcium ion homeostasis"/>
    <property type="evidence" value="ECO:0007669"/>
    <property type="project" value="TreeGrafter"/>
</dbReference>
<keyword evidence="9" id="KW-0472">Membrane</keyword>
<evidence type="ECO:0000256" key="4">
    <source>
        <dbReference type="ARBA" id="ARBA00022553"/>
    </source>
</evidence>
<keyword evidence="6" id="KW-0812">Transmembrane</keyword>
<evidence type="ECO:0000313" key="10">
    <source>
        <dbReference type="EMBL" id="CAH1777879.1"/>
    </source>
</evidence>
<feature type="non-terminal residue" evidence="10">
    <location>
        <position position="1"/>
    </location>
</feature>
<keyword evidence="5" id="KW-0106">Calcium</keyword>
<evidence type="ECO:0000256" key="8">
    <source>
        <dbReference type="ARBA" id="ARBA00023065"/>
    </source>
</evidence>
<dbReference type="InterPro" id="IPR004837">
    <property type="entry name" value="NaCa_Exmemb"/>
</dbReference>
<keyword evidence="4" id="KW-0597">Phosphoprotein</keyword>
<evidence type="ECO:0000256" key="6">
    <source>
        <dbReference type="ARBA" id="ARBA00022692"/>
    </source>
</evidence>
<dbReference type="Gene3D" id="1.20.1420.30">
    <property type="entry name" value="NCX, central ion-binding region"/>
    <property type="match status" value="1"/>
</dbReference>
<accession>A0A8J1XK62</accession>
<keyword evidence="3" id="KW-0050">Antiport</keyword>
<dbReference type="InterPro" id="IPR044880">
    <property type="entry name" value="NCX_ion-bd_dom_sf"/>
</dbReference>
<evidence type="ECO:0000256" key="3">
    <source>
        <dbReference type="ARBA" id="ARBA00022449"/>
    </source>
</evidence>
<dbReference type="OrthoDB" id="16982at2759"/>
<evidence type="ECO:0000256" key="7">
    <source>
        <dbReference type="ARBA" id="ARBA00022989"/>
    </source>
</evidence>
<keyword evidence="11" id="KW-1185">Reference proteome</keyword>
<evidence type="ECO:0000313" key="11">
    <source>
        <dbReference type="Proteomes" id="UP000749559"/>
    </source>
</evidence>
<keyword evidence="7" id="KW-1133">Transmembrane helix</keyword>
<sequence length="731" mass="81562">RNMAAPRTNPQDPILGPPEESLEGSYDAKTAVTGMRNRYSSIEQGRRGQDIFEEDYVMLQKPENEIEAQRMANNYLFGFKKWKSHVTSRPLEDRSEIVKSLYKEESPALGRVSLFKPGNFVYVVLFGWWVALIYLLLALIMGLTIIGRQYTFFCLKLAKYFIWPFGKFIHKKASDVILQDDMSPNGRVRRDATMEERRYESFTHSPEESTTLLSDNKGIERTRSSNDPMAHRISAYWKRPSTYVWLILGFPIAVIVHCLVCFLSWLTVIFIPISKINAKTIRRILLLPPDVMEIDSADMNVRQPQGEIIMFTTNAANLYFYKYTVDGMNVILVSYLDPDNTYTSDITKFVLALLAIIPLAYYIGMAIASISAQSNFAVGAVLNATFGSVVEITLYITSLLKGIEKKTSCYSELVKSALTGTLLATMLLIPGICMVLGGIKYRVQRFNPRSQGVSSSLLFVSVAGAFAPSIFSKAYGTLECAKCVNSSTMATINSTENITWGLQCTDCYNSVFGISGDKTIYNTHIRPLVYTCAMLLPLAYIVGLVFSLKTHRSHIYDTFKSDAVEGPGHGVHWGRIKSAIILLVSTVLMSLAADLVTEHIHPLLQTSGVSIYFFGVTLLALVPDIPEIVNGIQFALQNNISLSIEVANCIAVQVCLLQIPILVLANVIKDLGLILVFTDIHLWSVIFAVIMMNYVFQDGKSNYFQGTALVLVYLALIAMYFFAPNPRGAEC</sequence>
<keyword evidence="5" id="KW-0109">Calcium transport</keyword>
<dbReference type="EMBL" id="CAIIXF020000002">
    <property type="protein sequence ID" value="CAH1777879.1"/>
    <property type="molecule type" value="Genomic_DNA"/>
</dbReference>
<proteinExistence type="predicted"/>
<comment type="subcellular location">
    <subcellularLocation>
        <location evidence="1">Endomembrane system</location>
        <topology evidence="1">Multi-pass membrane protein</topology>
    </subcellularLocation>
</comment>
<gene>
    <name evidence="10" type="ORF">OFUS_LOCUS4870</name>
</gene>
<dbReference type="GO" id="GO:0005774">
    <property type="term" value="C:vacuolar membrane"/>
    <property type="evidence" value="ECO:0007669"/>
    <property type="project" value="UniProtKB-ARBA"/>
</dbReference>
<dbReference type="PANTHER" id="PTHR31503:SF10">
    <property type="entry name" value="VNX1 PROTEIN"/>
    <property type="match status" value="1"/>
</dbReference>
<evidence type="ECO:0000256" key="2">
    <source>
        <dbReference type="ARBA" id="ARBA00022448"/>
    </source>
</evidence>
<evidence type="ECO:0000256" key="9">
    <source>
        <dbReference type="ARBA" id="ARBA00023136"/>
    </source>
</evidence>
<dbReference type="InterPro" id="IPR005185">
    <property type="entry name" value="YccF"/>
</dbReference>
<protein>
    <submittedName>
        <fullName evidence="10">Uncharacterized protein</fullName>
    </submittedName>
</protein>
<dbReference type="AlphaFoldDB" id="A0A8J1XK62"/>
<dbReference type="FunFam" id="1.20.1420.30:FF:000014">
    <property type="entry name" value="Cation/H+ exchanger protein 2"/>
    <property type="match status" value="1"/>
</dbReference>
<dbReference type="GO" id="GO:0015369">
    <property type="term" value="F:calcium:proton antiporter activity"/>
    <property type="evidence" value="ECO:0007669"/>
    <property type="project" value="TreeGrafter"/>
</dbReference>
<dbReference type="Proteomes" id="UP000749559">
    <property type="component" value="Unassembled WGS sequence"/>
</dbReference>
<keyword evidence="2" id="KW-0813">Transport</keyword>
<evidence type="ECO:0000256" key="1">
    <source>
        <dbReference type="ARBA" id="ARBA00004127"/>
    </source>
</evidence>
<dbReference type="PANTHER" id="PTHR31503">
    <property type="entry name" value="VACUOLAR CALCIUM ION TRANSPORTER"/>
    <property type="match status" value="1"/>
</dbReference>
<reference evidence="10" key="1">
    <citation type="submission" date="2022-03" db="EMBL/GenBank/DDBJ databases">
        <authorList>
            <person name="Martin C."/>
        </authorList>
    </citation>
    <scope>NUCLEOTIDE SEQUENCE</scope>
</reference>
<dbReference type="GO" id="GO:0012505">
    <property type="term" value="C:endomembrane system"/>
    <property type="evidence" value="ECO:0007669"/>
    <property type="project" value="UniProtKB-SubCell"/>
</dbReference>
<dbReference type="Pfam" id="PF03733">
    <property type="entry name" value="YccF"/>
    <property type="match status" value="1"/>
</dbReference>
<keyword evidence="8" id="KW-0406">Ion transport</keyword>
<name>A0A8J1XK62_OWEFU</name>
<evidence type="ECO:0000256" key="5">
    <source>
        <dbReference type="ARBA" id="ARBA00022568"/>
    </source>
</evidence>
<dbReference type="InterPro" id="IPR004713">
    <property type="entry name" value="CaH_exchang"/>
</dbReference>